<sequence length="290" mass="33891">MLSEEEIITTLDYSNSSGYYSHFTSLGHPYSYLIDCRLNVFKGDNDRWAIAIERLGYNPRGARIDLEIDYFGNCLVNQEEDNGQLTNTHRFYPIDDDSYFDSIEEPCIKPDATHWLVRGLKVPLSTNKQDYLDKDIELKEYEPGEINIEEAGRLVIISHRVTFRATDEELYTSIPADLKKILVLDEWHHKDFNEIDEPAMTDEQLKLIWELNRKNYEIMGMTLETLTFMTRQQENSKTDYNIQQWEENRPGSYETWPMLAKVIATGDTSHYKPTLAPNTHWTNWPDSGSL</sequence>
<reference evidence="1 2" key="1">
    <citation type="submission" date="2015-12" db="EMBL/GenBank/DDBJ databases">
        <title>Genome sequence of Mucilaginibacter gotjawali.</title>
        <authorList>
            <person name="Lee J.S."/>
            <person name="Lee K.C."/>
            <person name="Kim K.K."/>
            <person name="Lee B.W."/>
        </authorList>
    </citation>
    <scope>NUCLEOTIDE SEQUENCE [LARGE SCALE GENOMIC DNA]</scope>
    <source>
        <strain evidence="1 2">SA3-7</strain>
    </source>
</reference>
<gene>
    <name evidence="1" type="ORF">MgSA37_01519</name>
</gene>
<accession>A0A110B2K4</accession>
<dbReference type="RefSeq" id="WP_096350867.1">
    <property type="nucleotide sequence ID" value="NZ_AP017313.1"/>
</dbReference>
<organism evidence="1 2">
    <name type="scientific">Mucilaginibacter gotjawali</name>
    <dbReference type="NCBI Taxonomy" id="1550579"/>
    <lineage>
        <taxon>Bacteria</taxon>
        <taxon>Pseudomonadati</taxon>
        <taxon>Bacteroidota</taxon>
        <taxon>Sphingobacteriia</taxon>
        <taxon>Sphingobacteriales</taxon>
        <taxon>Sphingobacteriaceae</taxon>
        <taxon>Mucilaginibacter</taxon>
    </lineage>
</organism>
<dbReference type="Proteomes" id="UP000218263">
    <property type="component" value="Chromosome"/>
</dbReference>
<evidence type="ECO:0000313" key="1">
    <source>
        <dbReference type="EMBL" id="BAU53352.1"/>
    </source>
</evidence>
<dbReference type="KEGG" id="mgot:MgSA37_01519"/>
<evidence type="ECO:0000313" key="2">
    <source>
        <dbReference type="Proteomes" id="UP000218263"/>
    </source>
</evidence>
<dbReference type="Pfam" id="PF22535">
    <property type="entry name" value="DUF7003"/>
    <property type="match status" value="1"/>
</dbReference>
<dbReference type="OrthoDB" id="9157032at2"/>
<dbReference type="InterPro" id="IPR054272">
    <property type="entry name" value="DUF7003"/>
</dbReference>
<dbReference type="AlphaFoldDB" id="A0A110B2K4"/>
<proteinExistence type="predicted"/>
<dbReference type="EMBL" id="AP017313">
    <property type="protein sequence ID" value="BAU53352.1"/>
    <property type="molecule type" value="Genomic_DNA"/>
</dbReference>
<keyword evidence="2" id="KW-1185">Reference proteome</keyword>
<name>A0A110B2K4_9SPHI</name>
<protein>
    <submittedName>
        <fullName evidence="1">Uncharacterized protein</fullName>
    </submittedName>
</protein>